<dbReference type="STRING" id="212602.A0A420HW87"/>
<evidence type="ECO:0000313" key="10">
    <source>
        <dbReference type="EMBL" id="RKF61660.1"/>
    </source>
</evidence>
<feature type="chain" id="PRO_5019108667" description="Phosphatidylglycerol/phosphatidylinositol transfer protein" evidence="8">
    <location>
        <begin position="22"/>
        <end position="176"/>
    </location>
</feature>
<keyword evidence="11" id="KW-1185">Reference proteome</keyword>
<sequence length="176" mass="19486">MKVHSSILILTTFALHAFSHAITSNIKFSSPQGSQNFISDGLDLSVPGENNFKHCSEDFNDDVLQLDSIDLTPIVPKKGEILLIKARGKLLQQIVKGAYVRVKVSYGLITLYQRDIDLCEEISNLHLTCPLEKGTFTIEKKVELPSSIPPGTFKVIADAYTNDDMKLVCLTTSVNF</sequence>
<dbReference type="InterPro" id="IPR033917">
    <property type="entry name" value="ML_PG-PI_TP"/>
</dbReference>
<keyword evidence="6 8" id="KW-0732">Signal</keyword>
<gene>
    <name evidence="10" type="ORF">OnM2_039089</name>
</gene>
<dbReference type="SUPFAM" id="SSF81296">
    <property type="entry name" value="E set domains"/>
    <property type="match status" value="1"/>
</dbReference>
<evidence type="ECO:0000256" key="2">
    <source>
        <dbReference type="ARBA" id="ARBA00006370"/>
    </source>
</evidence>
<dbReference type="Pfam" id="PF02221">
    <property type="entry name" value="E1_DerP2_DerF2"/>
    <property type="match status" value="1"/>
</dbReference>
<dbReference type="PANTHER" id="PTHR11306">
    <property type="entry name" value="NIEMANN PICK TYPE C2 PROTEIN NPC2-RELATED"/>
    <property type="match status" value="1"/>
</dbReference>
<evidence type="ECO:0000256" key="1">
    <source>
        <dbReference type="ARBA" id="ARBA00002053"/>
    </source>
</evidence>
<evidence type="ECO:0000256" key="6">
    <source>
        <dbReference type="ARBA" id="ARBA00022729"/>
    </source>
</evidence>
<keyword evidence="5" id="KW-0813">Transport</keyword>
<feature type="signal peptide" evidence="8">
    <location>
        <begin position="1"/>
        <end position="21"/>
    </location>
</feature>
<dbReference type="CDD" id="cd00917">
    <property type="entry name" value="PG-PI_TP"/>
    <property type="match status" value="1"/>
</dbReference>
<dbReference type="InterPro" id="IPR039670">
    <property type="entry name" value="NPC2-like"/>
</dbReference>
<evidence type="ECO:0000256" key="4">
    <source>
        <dbReference type="ARBA" id="ARBA00016056"/>
    </source>
</evidence>
<keyword evidence="7" id="KW-0445">Lipid transport</keyword>
<dbReference type="GO" id="GO:0032934">
    <property type="term" value="F:sterol binding"/>
    <property type="evidence" value="ECO:0007669"/>
    <property type="project" value="InterPro"/>
</dbReference>
<dbReference type="PANTHER" id="PTHR11306:SF0">
    <property type="entry name" value="PHOSPHATIDYLGLYCEROL_PHOSPHATIDYLINOSITOL TRANSFER PROTEIN"/>
    <property type="match status" value="1"/>
</dbReference>
<dbReference type="Gene3D" id="2.60.40.770">
    <property type="match status" value="1"/>
</dbReference>
<comment type="function">
    <text evidence="1">Catalyzes the intermembrane transfer of phosphatidylglycerol and phosphatidylinositol.</text>
</comment>
<organism evidence="10 11">
    <name type="scientific">Erysiphe neolycopersici</name>
    <dbReference type="NCBI Taxonomy" id="212602"/>
    <lineage>
        <taxon>Eukaryota</taxon>
        <taxon>Fungi</taxon>
        <taxon>Dikarya</taxon>
        <taxon>Ascomycota</taxon>
        <taxon>Pezizomycotina</taxon>
        <taxon>Leotiomycetes</taxon>
        <taxon>Erysiphales</taxon>
        <taxon>Erysiphaceae</taxon>
        <taxon>Erysiphe</taxon>
    </lineage>
</organism>
<comment type="similarity">
    <text evidence="2">Belongs to the NPC2 family.</text>
</comment>
<comment type="subunit">
    <text evidence="3">Monomer.</text>
</comment>
<evidence type="ECO:0000256" key="8">
    <source>
        <dbReference type="SAM" id="SignalP"/>
    </source>
</evidence>
<evidence type="ECO:0000313" key="11">
    <source>
        <dbReference type="Proteomes" id="UP000286134"/>
    </source>
</evidence>
<evidence type="ECO:0000259" key="9">
    <source>
        <dbReference type="SMART" id="SM00737"/>
    </source>
</evidence>
<dbReference type="SMR" id="A0A420HW87"/>
<feature type="domain" description="MD-2-related lipid-recognition" evidence="9">
    <location>
        <begin position="52"/>
        <end position="174"/>
    </location>
</feature>
<comment type="caution">
    <text evidence="10">The sequence shown here is derived from an EMBL/GenBank/DDBJ whole genome shotgun (WGS) entry which is preliminary data.</text>
</comment>
<evidence type="ECO:0000256" key="7">
    <source>
        <dbReference type="ARBA" id="ARBA00023055"/>
    </source>
</evidence>
<dbReference type="OrthoDB" id="6409159at2759"/>
<dbReference type="SMART" id="SM00737">
    <property type="entry name" value="ML"/>
    <property type="match status" value="1"/>
</dbReference>
<dbReference type="EMBL" id="MCFK01003995">
    <property type="protein sequence ID" value="RKF61660.1"/>
    <property type="molecule type" value="Genomic_DNA"/>
</dbReference>
<proteinExistence type="inferred from homology"/>
<protein>
    <recommendedName>
        <fullName evidence="4">Phosphatidylglycerol/phosphatidylinositol transfer protein</fullName>
    </recommendedName>
</protein>
<name>A0A420HW87_9PEZI</name>
<dbReference type="InterPro" id="IPR003172">
    <property type="entry name" value="ML_dom"/>
</dbReference>
<accession>A0A420HW87</accession>
<evidence type="ECO:0000256" key="5">
    <source>
        <dbReference type="ARBA" id="ARBA00022448"/>
    </source>
</evidence>
<dbReference type="AlphaFoldDB" id="A0A420HW87"/>
<dbReference type="Proteomes" id="UP000286134">
    <property type="component" value="Unassembled WGS sequence"/>
</dbReference>
<reference evidence="10 11" key="1">
    <citation type="journal article" date="2018" name="BMC Genomics">
        <title>Comparative genome analyses reveal sequence features reflecting distinct modes of host-adaptation between dicot and monocot powdery mildew.</title>
        <authorList>
            <person name="Wu Y."/>
            <person name="Ma X."/>
            <person name="Pan Z."/>
            <person name="Kale S.D."/>
            <person name="Song Y."/>
            <person name="King H."/>
            <person name="Zhang Q."/>
            <person name="Presley C."/>
            <person name="Deng X."/>
            <person name="Wei C.I."/>
            <person name="Xiao S."/>
        </authorList>
    </citation>
    <scope>NUCLEOTIDE SEQUENCE [LARGE SCALE GENOMIC DNA]</scope>
    <source>
        <strain evidence="10">UMSG2</strain>
    </source>
</reference>
<dbReference type="GO" id="GO:0032366">
    <property type="term" value="P:intracellular sterol transport"/>
    <property type="evidence" value="ECO:0007669"/>
    <property type="project" value="InterPro"/>
</dbReference>
<dbReference type="InterPro" id="IPR014756">
    <property type="entry name" value="Ig_E-set"/>
</dbReference>
<evidence type="ECO:0000256" key="3">
    <source>
        <dbReference type="ARBA" id="ARBA00011245"/>
    </source>
</evidence>